<dbReference type="Proteomes" id="UP000269076">
    <property type="component" value="Chromosome"/>
</dbReference>
<evidence type="ECO:0000313" key="2">
    <source>
        <dbReference type="EMBL" id="AZA62040.1"/>
    </source>
</evidence>
<dbReference type="AlphaFoldDB" id="A0A3G6N1Z7"/>
<gene>
    <name evidence="2" type="ORF">EG340_13760</name>
</gene>
<organism evidence="2 3">
    <name type="scientific">Chryseobacterium indoltheticum</name>
    <dbReference type="NCBI Taxonomy" id="254"/>
    <lineage>
        <taxon>Bacteria</taxon>
        <taxon>Pseudomonadati</taxon>
        <taxon>Bacteroidota</taxon>
        <taxon>Flavobacteriia</taxon>
        <taxon>Flavobacteriales</taxon>
        <taxon>Weeksellaceae</taxon>
        <taxon>Chryseobacterium group</taxon>
        <taxon>Chryseobacterium</taxon>
    </lineage>
</organism>
<sequence>MKNIILIIALILINSCNAQQKIIKSLNDNKLTEKIINQFSNKANVKIDNSIFALYFQENPHMTEVHNDNVTNYTHDGITITIYRFGSVNQINEFSKDYEVYKKSNKIFFIFNKNSNHKTLNSFKINKQSYFDMTVINDGYDPKSWTITFNRDGDLEKCSPYDCN</sequence>
<feature type="signal peptide" evidence="1">
    <location>
        <begin position="1"/>
        <end position="18"/>
    </location>
</feature>
<name>A0A3G6N1Z7_9FLAO</name>
<protein>
    <submittedName>
        <fullName evidence="2">Uncharacterized protein</fullName>
    </submittedName>
</protein>
<keyword evidence="1" id="KW-0732">Signal</keyword>
<feature type="chain" id="PRO_5018124478" evidence="1">
    <location>
        <begin position="19"/>
        <end position="164"/>
    </location>
</feature>
<evidence type="ECO:0000313" key="3">
    <source>
        <dbReference type="Proteomes" id="UP000269076"/>
    </source>
</evidence>
<proteinExistence type="predicted"/>
<evidence type="ECO:0000256" key="1">
    <source>
        <dbReference type="SAM" id="SignalP"/>
    </source>
</evidence>
<reference evidence="2 3" key="1">
    <citation type="submission" date="2018-11" db="EMBL/GenBank/DDBJ databases">
        <title>Proposal to divide the Flavobacteriaceae and reorganize its genera based on Amino Acid Identity values calculated from whole genome sequences.</title>
        <authorList>
            <person name="Nicholson A.C."/>
            <person name="Gulvik C.A."/>
            <person name="Whitney A.M."/>
            <person name="Humrighouse B.W."/>
            <person name="Bell M."/>
            <person name="Holmes B."/>
            <person name="Steigerwalt A."/>
            <person name="Villarma A."/>
            <person name="Sheth M."/>
            <person name="Batra D."/>
            <person name="Pryor J."/>
            <person name="Bernardet J.-F."/>
            <person name="Hugo C."/>
            <person name="Kampfer P."/>
            <person name="Newman J."/>
            <person name="Mcquiston J.R."/>
        </authorList>
    </citation>
    <scope>NUCLEOTIDE SEQUENCE [LARGE SCALE GENOMIC DNA]</scope>
    <source>
        <strain evidence="2 3">G0211</strain>
    </source>
</reference>
<accession>A0A3G6N1Z7</accession>
<dbReference type="RefSeq" id="WP_123886621.1">
    <property type="nucleotide sequence ID" value="NZ_CP033928.1"/>
</dbReference>
<dbReference type="EMBL" id="CP033928">
    <property type="protein sequence ID" value="AZA62040.1"/>
    <property type="molecule type" value="Genomic_DNA"/>
</dbReference>